<evidence type="ECO:0000313" key="4">
    <source>
        <dbReference type="EMBL" id="AWN49092.1"/>
    </source>
</evidence>
<dbReference type="InterPro" id="IPR056823">
    <property type="entry name" value="TEN-like_YD-shell"/>
</dbReference>
<sequence length="186" mass="20681">MAYEAGAGGFATPTTLVRPDGVSVSRRFSEDGVLAAVSDGEGRTWRYAYGAFDVLRAIEDPRGGTLTLSHDGEGRVVAVTNQTGHTYRLIRDAAGRVVAEEDFDGRRTAYTRDPAGRVTATRKPDGSRLTYAYDRSDRLTAIRTFAADDPDGLRPRDETHLRYDRRRGWRCGPPGSRRRRSDATRW</sequence>
<dbReference type="AlphaFoldDB" id="A0A2U8WV05"/>
<dbReference type="OrthoDB" id="6057489at2"/>
<dbReference type="SUPFAM" id="SSF50969">
    <property type="entry name" value="YVTN repeat-like/Quinoprotein amine dehydrogenase"/>
    <property type="match status" value="1"/>
</dbReference>
<name>A0A2U8WV05_9HYPH</name>
<keyword evidence="5" id="KW-1185">Reference proteome</keyword>
<evidence type="ECO:0000313" key="5">
    <source>
        <dbReference type="Proteomes" id="UP000245444"/>
    </source>
</evidence>
<evidence type="ECO:0000259" key="3">
    <source>
        <dbReference type="Pfam" id="PF25023"/>
    </source>
</evidence>
<proteinExistence type="predicted"/>
<dbReference type="Pfam" id="PF25023">
    <property type="entry name" value="TEN_YD-shell"/>
    <property type="match status" value="1"/>
</dbReference>
<feature type="domain" description="Teneurin-like YD-shell" evidence="3">
    <location>
        <begin position="24"/>
        <end position="142"/>
    </location>
</feature>
<dbReference type="Proteomes" id="UP000245444">
    <property type="component" value="Chromosome"/>
</dbReference>
<dbReference type="EMBL" id="CP029553">
    <property type="protein sequence ID" value="AWN49092.1"/>
    <property type="molecule type" value="Genomic_DNA"/>
</dbReference>
<keyword evidence="1" id="KW-0677">Repeat</keyword>
<gene>
    <name evidence="4" type="ORF">DK419_24270</name>
</gene>
<dbReference type="PANTHER" id="PTHR32305:SF15">
    <property type="entry name" value="PROTEIN RHSA-RELATED"/>
    <property type="match status" value="1"/>
</dbReference>
<dbReference type="PANTHER" id="PTHR32305">
    <property type="match status" value="1"/>
</dbReference>
<dbReference type="KEGG" id="mtea:DK419_24270"/>
<dbReference type="InterPro" id="IPR011044">
    <property type="entry name" value="Quino_amine_DH_bsu"/>
</dbReference>
<dbReference type="InterPro" id="IPR006530">
    <property type="entry name" value="YD"/>
</dbReference>
<organism evidence="4 5">
    <name type="scientific">Methylobacterium terrae</name>
    <dbReference type="NCBI Taxonomy" id="2202827"/>
    <lineage>
        <taxon>Bacteria</taxon>
        <taxon>Pseudomonadati</taxon>
        <taxon>Pseudomonadota</taxon>
        <taxon>Alphaproteobacteria</taxon>
        <taxon>Hyphomicrobiales</taxon>
        <taxon>Methylobacteriaceae</taxon>
        <taxon>Methylobacterium</taxon>
    </lineage>
</organism>
<reference evidence="4 5" key="1">
    <citation type="submission" date="2018-05" db="EMBL/GenBank/DDBJ databases">
        <title>Complete Genome Sequence of Methylobacterium sp. 17Sr1-28.</title>
        <authorList>
            <person name="Srinivasan S."/>
        </authorList>
    </citation>
    <scope>NUCLEOTIDE SEQUENCE [LARGE SCALE GENOMIC DNA]</scope>
    <source>
        <strain evidence="4 5">17Sr1-28</strain>
    </source>
</reference>
<dbReference type="NCBIfam" id="TIGR01643">
    <property type="entry name" value="YD_repeat_2x"/>
    <property type="match status" value="3"/>
</dbReference>
<accession>A0A2U8WV05</accession>
<evidence type="ECO:0000256" key="2">
    <source>
        <dbReference type="SAM" id="MobiDB-lite"/>
    </source>
</evidence>
<dbReference type="InterPro" id="IPR050708">
    <property type="entry name" value="T6SS_VgrG/RHS"/>
</dbReference>
<evidence type="ECO:0000256" key="1">
    <source>
        <dbReference type="ARBA" id="ARBA00022737"/>
    </source>
</evidence>
<protein>
    <recommendedName>
        <fullName evidence="3">Teneurin-like YD-shell domain-containing protein</fullName>
    </recommendedName>
</protein>
<dbReference type="Gene3D" id="2.180.10.10">
    <property type="entry name" value="RHS repeat-associated core"/>
    <property type="match status" value="1"/>
</dbReference>
<feature type="region of interest" description="Disordered" evidence="2">
    <location>
        <begin position="166"/>
        <end position="186"/>
    </location>
</feature>